<dbReference type="OrthoDB" id="6880011at2759"/>
<name>A0A9P6AEV0_9AGAM</name>
<dbReference type="Proteomes" id="UP000886523">
    <property type="component" value="Unassembled WGS sequence"/>
</dbReference>
<protein>
    <submittedName>
        <fullName evidence="2">Uncharacterized protein</fullName>
    </submittedName>
</protein>
<organism evidence="2 3">
    <name type="scientific">Hydnum rufescens UP504</name>
    <dbReference type="NCBI Taxonomy" id="1448309"/>
    <lineage>
        <taxon>Eukaryota</taxon>
        <taxon>Fungi</taxon>
        <taxon>Dikarya</taxon>
        <taxon>Basidiomycota</taxon>
        <taxon>Agaricomycotina</taxon>
        <taxon>Agaricomycetes</taxon>
        <taxon>Cantharellales</taxon>
        <taxon>Hydnaceae</taxon>
        <taxon>Hydnum</taxon>
    </lineage>
</organism>
<evidence type="ECO:0000256" key="1">
    <source>
        <dbReference type="SAM" id="MobiDB-lite"/>
    </source>
</evidence>
<feature type="region of interest" description="Disordered" evidence="1">
    <location>
        <begin position="1"/>
        <end position="31"/>
    </location>
</feature>
<accession>A0A9P6AEV0</accession>
<gene>
    <name evidence="2" type="ORF">BS47DRAFT_1355166</name>
</gene>
<dbReference type="AlphaFoldDB" id="A0A9P6AEV0"/>
<proteinExistence type="predicted"/>
<keyword evidence="3" id="KW-1185">Reference proteome</keyword>
<reference evidence="2" key="1">
    <citation type="journal article" date="2020" name="Nat. Commun.">
        <title>Large-scale genome sequencing of mycorrhizal fungi provides insights into the early evolution of symbiotic traits.</title>
        <authorList>
            <person name="Miyauchi S."/>
            <person name="Kiss E."/>
            <person name="Kuo A."/>
            <person name="Drula E."/>
            <person name="Kohler A."/>
            <person name="Sanchez-Garcia M."/>
            <person name="Morin E."/>
            <person name="Andreopoulos B."/>
            <person name="Barry K.W."/>
            <person name="Bonito G."/>
            <person name="Buee M."/>
            <person name="Carver A."/>
            <person name="Chen C."/>
            <person name="Cichocki N."/>
            <person name="Clum A."/>
            <person name="Culley D."/>
            <person name="Crous P.W."/>
            <person name="Fauchery L."/>
            <person name="Girlanda M."/>
            <person name="Hayes R.D."/>
            <person name="Keri Z."/>
            <person name="LaButti K."/>
            <person name="Lipzen A."/>
            <person name="Lombard V."/>
            <person name="Magnuson J."/>
            <person name="Maillard F."/>
            <person name="Murat C."/>
            <person name="Nolan M."/>
            <person name="Ohm R.A."/>
            <person name="Pangilinan J."/>
            <person name="Pereira M.F."/>
            <person name="Perotto S."/>
            <person name="Peter M."/>
            <person name="Pfister S."/>
            <person name="Riley R."/>
            <person name="Sitrit Y."/>
            <person name="Stielow J.B."/>
            <person name="Szollosi G."/>
            <person name="Zifcakova L."/>
            <person name="Stursova M."/>
            <person name="Spatafora J.W."/>
            <person name="Tedersoo L."/>
            <person name="Vaario L.M."/>
            <person name="Yamada A."/>
            <person name="Yan M."/>
            <person name="Wang P."/>
            <person name="Xu J."/>
            <person name="Bruns T."/>
            <person name="Baldrian P."/>
            <person name="Vilgalys R."/>
            <person name="Dunand C."/>
            <person name="Henrissat B."/>
            <person name="Grigoriev I.V."/>
            <person name="Hibbett D."/>
            <person name="Nagy L.G."/>
            <person name="Martin F.M."/>
        </authorList>
    </citation>
    <scope>NUCLEOTIDE SEQUENCE</scope>
    <source>
        <strain evidence="2">UP504</strain>
    </source>
</reference>
<dbReference type="EMBL" id="MU129227">
    <property type="protein sequence ID" value="KAF9504431.1"/>
    <property type="molecule type" value="Genomic_DNA"/>
</dbReference>
<comment type="caution">
    <text evidence="2">The sequence shown here is derived from an EMBL/GenBank/DDBJ whole genome shotgun (WGS) entry which is preliminary data.</text>
</comment>
<evidence type="ECO:0000313" key="2">
    <source>
        <dbReference type="EMBL" id="KAF9504431.1"/>
    </source>
</evidence>
<evidence type="ECO:0000313" key="3">
    <source>
        <dbReference type="Proteomes" id="UP000886523"/>
    </source>
</evidence>
<sequence length="84" mass="9096">MSRRPRSKLSNNPPLPSLSFRVPHHKESGECPSTDTPLYPLVAIFAAVDQQLGSAVAKALGHPSVKPLQVKPASEVIKFKPDVQ</sequence>